<evidence type="ECO:0000313" key="2">
    <source>
        <dbReference type="Proteomes" id="UP000215459"/>
    </source>
</evidence>
<name>A0A235B1D7_9BACL</name>
<accession>A0A235B1D7</accession>
<keyword evidence="2" id="KW-1185">Reference proteome</keyword>
<organism evidence="1 2">
    <name type="scientific">Paludifilum halophilum</name>
    <dbReference type="NCBI Taxonomy" id="1642702"/>
    <lineage>
        <taxon>Bacteria</taxon>
        <taxon>Bacillati</taxon>
        <taxon>Bacillota</taxon>
        <taxon>Bacilli</taxon>
        <taxon>Bacillales</taxon>
        <taxon>Thermoactinomycetaceae</taxon>
        <taxon>Paludifilum</taxon>
    </lineage>
</organism>
<gene>
    <name evidence="1" type="ORF">CHM34_18025</name>
</gene>
<dbReference type="RefSeq" id="WP_094266000.1">
    <property type="nucleotide sequence ID" value="NZ_NOWF01000020.1"/>
</dbReference>
<comment type="caution">
    <text evidence="1">The sequence shown here is derived from an EMBL/GenBank/DDBJ whole genome shotgun (WGS) entry which is preliminary data.</text>
</comment>
<dbReference type="EMBL" id="NOWF01000020">
    <property type="protein sequence ID" value="OYD06116.1"/>
    <property type="molecule type" value="Genomic_DNA"/>
</dbReference>
<dbReference type="AlphaFoldDB" id="A0A235B1D7"/>
<dbReference type="Proteomes" id="UP000215459">
    <property type="component" value="Unassembled WGS sequence"/>
</dbReference>
<proteinExistence type="predicted"/>
<protein>
    <submittedName>
        <fullName evidence="1">Uncharacterized protein</fullName>
    </submittedName>
</protein>
<evidence type="ECO:0000313" key="1">
    <source>
        <dbReference type="EMBL" id="OYD06116.1"/>
    </source>
</evidence>
<reference evidence="1 2" key="1">
    <citation type="submission" date="2017-07" db="EMBL/GenBank/DDBJ databases">
        <title>The genome sequence of Paludifilum halophilum highlights mechanisms for microbial adaptation to high salt environemnts.</title>
        <authorList>
            <person name="Belbahri L."/>
        </authorList>
    </citation>
    <scope>NUCLEOTIDE SEQUENCE [LARGE SCALE GENOMIC DNA]</scope>
    <source>
        <strain evidence="1 2">DSM 102817</strain>
    </source>
</reference>
<sequence length="83" mass="9708">MKDNPYMNLECTVDVTGCKGGMREGAYGEWRKLSWWKKMTTDPKEFELDYYGESYTYITRCPSGKKCKDLFCDKYGCKRGEEG</sequence>